<keyword evidence="2" id="KW-1133">Transmembrane helix</keyword>
<dbReference type="OrthoDB" id="9809543at2"/>
<dbReference type="InterPro" id="IPR018692">
    <property type="entry name" value="DUF2189"/>
</dbReference>
<feature type="transmembrane region" description="Helical" evidence="2">
    <location>
        <begin position="126"/>
        <end position="149"/>
    </location>
</feature>
<feature type="transmembrane region" description="Helical" evidence="2">
    <location>
        <begin position="169"/>
        <end position="196"/>
    </location>
</feature>
<dbReference type="EMBL" id="QDDR01000006">
    <property type="protein sequence ID" value="PVE47085.1"/>
    <property type="molecule type" value="Genomic_DNA"/>
</dbReference>
<evidence type="ECO:0000313" key="4">
    <source>
        <dbReference type="Proteomes" id="UP000244810"/>
    </source>
</evidence>
<protein>
    <recommendedName>
        <fullName evidence="5">DUF2189 domain-containing protein</fullName>
    </recommendedName>
</protein>
<organism evidence="3 4">
    <name type="scientific">Pararhodobacter aggregans</name>
    <dbReference type="NCBI Taxonomy" id="404875"/>
    <lineage>
        <taxon>Bacteria</taxon>
        <taxon>Pseudomonadati</taxon>
        <taxon>Pseudomonadota</taxon>
        <taxon>Alphaproteobacteria</taxon>
        <taxon>Rhodobacterales</taxon>
        <taxon>Paracoccaceae</taxon>
        <taxon>Pararhodobacter</taxon>
    </lineage>
</organism>
<gene>
    <name evidence="3" type="ORF">DDE23_12595</name>
</gene>
<evidence type="ECO:0008006" key="5">
    <source>
        <dbReference type="Google" id="ProtNLM"/>
    </source>
</evidence>
<dbReference type="AlphaFoldDB" id="A0A2T7UQR7"/>
<keyword evidence="4" id="KW-1185">Reference proteome</keyword>
<comment type="caution">
    <text evidence="3">The sequence shown here is derived from an EMBL/GenBank/DDBJ whole genome shotgun (WGS) entry which is preliminary data.</text>
</comment>
<feature type="transmembrane region" description="Helical" evidence="2">
    <location>
        <begin position="74"/>
        <end position="94"/>
    </location>
</feature>
<dbReference type="RefSeq" id="WP_107752097.1">
    <property type="nucleotide sequence ID" value="NZ_QBKF01000006.1"/>
</dbReference>
<evidence type="ECO:0000256" key="1">
    <source>
        <dbReference type="SAM" id="MobiDB-lite"/>
    </source>
</evidence>
<keyword evidence="2" id="KW-0812">Transmembrane</keyword>
<sequence>MTDTQPEPAGRLAAEPSTIPPPAAINPAALREVLALGWRDFRRAPFYGIVFSAFYVLGGLIMYAIFAASAAEYWFIPIAVGFPILAPFAATGLYEVSRRLEAGQPLGLRSVFAIVFAQKDRQVPSMAMFVMLVFMFWVFIAHTIFALFFGLAPITGSTWSMLLSGNGLMMLVVGSVIGGVMATLFYALTVVSLPLILDREVDFISAMIASFGCVTANPVTMALWAAIIAGALFLGMLPLFLGLFVVLPVFGHASWHLYRRLLPPEG</sequence>
<feature type="transmembrane region" description="Helical" evidence="2">
    <location>
        <begin position="208"/>
        <end position="233"/>
    </location>
</feature>
<dbReference type="Proteomes" id="UP000244810">
    <property type="component" value="Unassembled WGS sequence"/>
</dbReference>
<dbReference type="Pfam" id="PF09955">
    <property type="entry name" value="DUF2189"/>
    <property type="match status" value="1"/>
</dbReference>
<feature type="transmembrane region" description="Helical" evidence="2">
    <location>
        <begin position="239"/>
        <end position="258"/>
    </location>
</feature>
<proteinExistence type="predicted"/>
<reference evidence="3 4" key="1">
    <citation type="journal article" date="2011" name="Syst. Appl. Microbiol.">
        <title>Defluviimonas denitrificans gen. nov., sp. nov., and Pararhodobacter aggregans gen. nov., sp. nov., non-phototrophic Rhodobacteraceae from the biofilter of a marine aquaculture.</title>
        <authorList>
            <person name="Foesel B.U."/>
            <person name="Drake H.L."/>
            <person name="Schramm A."/>
        </authorList>
    </citation>
    <scope>NUCLEOTIDE SEQUENCE [LARGE SCALE GENOMIC DNA]</scope>
    <source>
        <strain evidence="3 4">D1-19</strain>
    </source>
</reference>
<name>A0A2T7UQR7_9RHOB</name>
<feature type="region of interest" description="Disordered" evidence="1">
    <location>
        <begin position="1"/>
        <end position="20"/>
    </location>
</feature>
<accession>A0A2T7UQR7</accession>
<evidence type="ECO:0000313" key="3">
    <source>
        <dbReference type="EMBL" id="PVE47085.1"/>
    </source>
</evidence>
<keyword evidence="2" id="KW-0472">Membrane</keyword>
<feature type="transmembrane region" description="Helical" evidence="2">
    <location>
        <begin position="46"/>
        <end position="68"/>
    </location>
</feature>
<evidence type="ECO:0000256" key="2">
    <source>
        <dbReference type="SAM" id="Phobius"/>
    </source>
</evidence>